<evidence type="ECO:0000313" key="2">
    <source>
        <dbReference type="EMBL" id="RRT42019.1"/>
    </source>
</evidence>
<comment type="caution">
    <text evidence="2">The sequence shown here is derived from an EMBL/GenBank/DDBJ whole genome shotgun (WGS) entry which is preliminary data.</text>
</comment>
<gene>
    <name evidence="2" type="ORF">B296_00043152</name>
</gene>
<evidence type="ECO:0000256" key="1">
    <source>
        <dbReference type="SAM" id="Phobius"/>
    </source>
</evidence>
<reference evidence="2 3" key="1">
    <citation type="journal article" date="2014" name="Agronomy (Basel)">
        <title>A Draft Genome Sequence for Ensete ventricosum, the Drought-Tolerant Tree Against Hunger.</title>
        <authorList>
            <person name="Harrison J."/>
            <person name="Moore K.A."/>
            <person name="Paszkiewicz K."/>
            <person name="Jones T."/>
            <person name="Grant M."/>
            <person name="Ambacheew D."/>
            <person name="Muzemil S."/>
            <person name="Studholme D.J."/>
        </authorList>
    </citation>
    <scope>NUCLEOTIDE SEQUENCE [LARGE SCALE GENOMIC DNA]</scope>
</reference>
<keyword evidence="1" id="KW-0812">Transmembrane</keyword>
<keyword evidence="1" id="KW-0472">Membrane</keyword>
<dbReference type="Proteomes" id="UP000287651">
    <property type="component" value="Unassembled WGS sequence"/>
</dbReference>
<feature type="transmembrane region" description="Helical" evidence="1">
    <location>
        <begin position="94"/>
        <end position="116"/>
    </location>
</feature>
<proteinExistence type="predicted"/>
<name>A0A426XRA3_ENSVE</name>
<dbReference type="AlphaFoldDB" id="A0A426XRA3"/>
<evidence type="ECO:0000313" key="3">
    <source>
        <dbReference type="Proteomes" id="UP000287651"/>
    </source>
</evidence>
<protein>
    <submittedName>
        <fullName evidence="2">Uncharacterized protein</fullName>
    </submittedName>
</protein>
<organism evidence="2 3">
    <name type="scientific">Ensete ventricosum</name>
    <name type="common">Abyssinian banana</name>
    <name type="synonym">Musa ensete</name>
    <dbReference type="NCBI Taxonomy" id="4639"/>
    <lineage>
        <taxon>Eukaryota</taxon>
        <taxon>Viridiplantae</taxon>
        <taxon>Streptophyta</taxon>
        <taxon>Embryophyta</taxon>
        <taxon>Tracheophyta</taxon>
        <taxon>Spermatophyta</taxon>
        <taxon>Magnoliopsida</taxon>
        <taxon>Liliopsida</taxon>
        <taxon>Zingiberales</taxon>
        <taxon>Musaceae</taxon>
        <taxon>Ensete</taxon>
    </lineage>
</organism>
<keyword evidence="1" id="KW-1133">Transmembrane helix</keyword>
<dbReference type="EMBL" id="AMZH03018128">
    <property type="protein sequence ID" value="RRT42019.1"/>
    <property type="molecule type" value="Genomic_DNA"/>
</dbReference>
<accession>A0A426XRA3</accession>
<sequence length="167" mass="18227">MRRVQDPRERGFDPSLAHTINHEINNTGIGQAMMGENSYLREVGALGPDDTVMAEDGGGREVPAVDLAHEMVIHVCLPRHLHSLFLSKNRSSFFSLRSTAVVAAAAAAAAAAFSLARCFEPNKKRLWDFIVSAGGGSVRIPKRHKKAIKISTPFVWSPRGQINAIKK</sequence>